<evidence type="ECO:0000313" key="2">
    <source>
        <dbReference type="Proteomes" id="UP000309676"/>
    </source>
</evidence>
<dbReference type="OrthoDB" id="2964978at2"/>
<dbReference type="AlphaFoldDB" id="A0A5R9GCJ3"/>
<gene>
    <name evidence="1" type="ORF">FE782_02300</name>
</gene>
<name>A0A5R9GCJ3_9BACL</name>
<dbReference type="RefSeq" id="WP_138192071.1">
    <property type="nucleotide sequence ID" value="NZ_VCIW01000001.1"/>
</dbReference>
<comment type="caution">
    <text evidence="1">The sequence shown here is derived from an EMBL/GenBank/DDBJ whole genome shotgun (WGS) entry which is preliminary data.</text>
</comment>
<organism evidence="1 2">
    <name type="scientific">Paenibacillus antri</name>
    <dbReference type="NCBI Taxonomy" id="2582848"/>
    <lineage>
        <taxon>Bacteria</taxon>
        <taxon>Bacillati</taxon>
        <taxon>Bacillota</taxon>
        <taxon>Bacilli</taxon>
        <taxon>Bacillales</taxon>
        <taxon>Paenibacillaceae</taxon>
        <taxon>Paenibacillus</taxon>
    </lineage>
</organism>
<dbReference type="EMBL" id="VCIW01000001">
    <property type="protein sequence ID" value="TLS54197.1"/>
    <property type="molecule type" value="Genomic_DNA"/>
</dbReference>
<keyword evidence="2" id="KW-1185">Reference proteome</keyword>
<reference evidence="1 2" key="1">
    <citation type="submission" date="2019-05" db="EMBL/GenBank/DDBJ databases">
        <authorList>
            <person name="Narsing Rao M.P."/>
            <person name="Li W.J."/>
        </authorList>
    </citation>
    <scope>NUCLEOTIDE SEQUENCE [LARGE SCALE GENOMIC DNA]</scope>
    <source>
        <strain evidence="1 2">SYSU_K30003</strain>
    </source>
</reference>
<evidence type="ECO:0000313" key="1">
    <source>
        <dbReference type="EMBL" id="TLS54197.1"/>
    </source>
</evidence>
<sequence>MFDPTIFDNWKVVLEGALYDLDREGAAEVIGREDLVDLATMSRSFRIGVRRTGGGCRAEIRLTSGLADFAAERYELRLTELGAPGIRLELRFTLPGERIRGAKALHDALVPLWGAEAEVCHRVRIELDPAAPPDAAAASGGSAYEIDVLFHEKRDEDRIGDVDELLKRLLASLDAIEDGEA</sequence>
<protein>
    <submittedName>
        <fullName evidence="1">Uncharacterized protein</fullName>
    </submittedName>
</protein>
<proteinExistence type="predicted"/>
<accession>A0A5R9GCJ3</accession>
<dbReference type="Proteomes" id="UP000309676">
    <property type="component" value="Unassembled WGS sequence"/>
</dbReference>